<evidence type="ECO:0000259" key="1">
    <source>
        <dbReference type="Pfam" id="PF00534"/>
    </source>
</evidence>
<name>A0A4P8J5I8_9BURK</name>
<dbReference type="KEGG" id="tvl:FAZ95_34610"/>
<gene>
    <name evidence="2" type="ORF">FAZ95_34610</name>
</gene>
<dbReference type="PANTHER" id="PTHR46401">
    <property type="entry name" value="GLYCOSYLTRANSFERASE WBBK-RELATED"/>
    <property type="match status" value="1"/>
</dbReference>
<feature type="domain" description="Glycosyl transferase family 1" evidence="1">
    <location>
        <begin position="190"/>
        <end position="341"/>
    </location>
</feature>
<dbReference type="AlphaFoldDB" id="A0A4P8J5I8"/>
<dbReference type="EMBL" id="CP040078">
    <property type="protein sequence ID" value="QCP54119.1"/>
    <property type="molecule type" value="Genomic_DNA"/>
</dbReference>
<evidence type="ECO:0000313" key="2">
    <source>
        <dbReference type="EMBL" id="QCP54119.1"/>
    </source>
</evidence>
<proteinExistence type="predicted"/>
<dbReference type="Gene3D" id="3.40.50.2000">
    <property type="entry name" value="Glycogen Phosphorylase B"/>
    <property type="match status" value="1"/>
</dbReference>
<dbReference type="OrthoDB" id="433681at2"/>
<keyword evidence="3" id="KW-1185">Reference proteome</keyword>
<dbReference type="SUPFAM" id="SSF53756">
    <property type="entry name" value="UDP-Glycosyltransferase/glycogen phosphorylase"/>
    <property type="match status" value="1"/>
</dbReference>
<dbReference type="GO" id="GO:0016757">
    <property type="term" value="F:glycosyltransferase activity"/>
    <property type="evidence" value="ECO:0007669"/>
    <property type="project" value="InterPro"/>
</dbReference>
<sequence>MMKIAWFLGPRSSSWNGVGQHSALLIRSLKGFERVTVDEISIPANARSIKRYLWQFLVYPFLAIRAACTSDLVVIYQEDMCHLIPFIRIAGGKACLIFHHVAVRNKVDGIVEYIKSIYLRLLQHIVSYANLVLVPSEATARDLVSYTNVQADTLRVVPCPFDNRYFDDSSGLGKYLAREFLKNKFGLDLGNKFVILNVGSDEGRKNNFALFDGVSRLNTLREISLIRVGEPINAENRKICKDFSRNSGVDAYFFDKVDDDDLKRFYLASDAYASPSLHEGFGRTVIEAQIAGLPVVASGLPVYRDNMGETFMSIDQPWDGGAWADALARLISDEELTAALVVSGQENAKRFSIEVVGEKLNQTFANFFGSARKDARLPG</sequence>
<reference evidence="2 3" key="1">
    <citation type="submission" date="2019-05" db="EMBL/GenBank/DDBJ databases">
        <title>Burkholderia sp. DHOD12, isolated from subtropical forest soil.</title>
        <authorList>
            <person name="Gao Z.-H."/>
            <person name="Qiu L.-H."/>
        </authorList>
    </citation>
    <scope>NUCLEOTIDE SEQUENCE [LARGE SCALE GENOMIC DNA]</scope>
    <source>
        <strain evidence="2 3">DHOD12</strain>
    </source>
</reference>
<evidence type="ECO:0000313" key="3">
    <source>
        <dbReference type="Proteomes" id="UP000298656"/>
    </source>
</evidence>
<dbReference type="Pfam" id="PF00534">
    <property type="entry name" value="Glycos_transf_1"/>
    <property type="match status" value="1"/>
</dbReference>
<organism evidence="2 3">
    <name type="scientific">Trinickia violacea</name>
    <dbReference type="NCBI Taxonomy" id="2571746"/>
    <lineage>
        <taxon>Bacteria</taxon>
        <taxon>Pseudomonadati</taxon>
        <taxon>Pseudomonadota</taxon>
        <taxon>Betaproteobacteria</taxon>
        <taxon>Burkholderiales</taxon>
        <taxon>Burkholderiaceae</taxon>
        <taxon>Trinickia</taxon>
    </lineage>
</organism>
<protein>
    <submittedName>
        <fullName evidence="2">Glycosyltransferase family 4 protein</fullName>
    </submittedName>
</protein>
<dbReference type="Proteomes" id="UP000298656">
    <property type="component" value="Chromosome 2"/>
</dbReference>
<keyword evidence="2" id="KW-0808">Transferase</keyword>
<dbReference type="InterPro" id="IPR001296">
    <property type="entry name" value="Glyco_trans_1"/>
</dbReference>
<dbReference type="RefSeq" id="WP_137336887.1">
    <property type="nucleotide sequence ID" value="NZ_CP040078.1"/>
</dbReference>
<accession>A0A4P8J5I8</accession>
<dbReference type="PANTHER" id="PTHR46401:SF8">
    <property type="entry name" value="BLL6006 PROTEIN"/>
    <property type="match status" value="1"/>
</dbReference>